<evidence type="ECO:0000256" key="8">
    <source>
        <dbReference type="RuleBase" id="RU363108"/>
    </source>
</evidence>
<feature type="transmembrane region" description="Helical" evidence="8">
    <location>
        <begin position="181"/>
        <end position="205"/>
    </location>
</feature>
<protein>
    <recommendedName>
        <fullName evidence="8">Gustatory receptor</fullName>
    </recommendedName>
</protein>
<dbReference type="PANTHER" id="PTHR21143:SF133">
    <property type="entry name" value="GUSTATORY AND PHEROMONE RECEPTOR 32A-RELATED"/>
    <property type="match status" value="1"/>
</dbReference>
<sequence>MFNMSSMFQGLKGKRKGKIWQLFRATDLESLMYPCFMFCRILGIFPYKINASTIKTCKPRYILSTIIIGVFCIFELLNLYDLNISKNGLNKDVVTTKILQHNCFSIIGVFMAVTAFILSGPRMRFFETLLELSLKLPSESYKKLSRLIHAKDILGFFFLVVLLLMCIITVPYSVWRQILISYIHLLMFQMDMLYMNCVCILKACFKQINDNLVNLRKVMTNGEPYLLSGTNHGQRIPFLLMEIIALKKQHLAISDAVYMLKMVFSLHLLSTILMIFTQIIFNLYFYLMQIQLGGQGLHMSHLSNEERQLYLKACITAVAIYFVELVLIVWACETGKNQAMEISSTVHDVCNSASNKQIKYEMRLFSLQLSHCENTFSAKGLTVDATLLTEIAGAIITYVLVLIQFLFISSSCGGKTLKDTL</sequence>
<evidence type="ECO:0000256" key="2">
    <source>
        <dbReference type="ARBA" id="ARBA00022475"/>
    </source>
</evidence>
<dbReference type="PANTHER" id="PTHR21143">
    <property type="entry name" value="INVERTEBRATE GUSTATORY RECEPTOR"/>
    <property type="match status" value="1"/>
</dbReference>
<gene>
    <name evidence="10" type="primary">LOC112466718</name>
</gene>
<dbReference type="Proteomes" id="UP000504618">
    <property type="component" value="Unplaced"/>
</dbReference>
<dbReference type="OrthoDB" id="6366728at2759"/>
<organism evidence="9 10">
    <name type="scientific">Temnothorax curvispinosus</name>
    <dbReference type="NCBI Taxonomy" id="300111"/>
    <lineage>
        <taxon>Eukaryota</taxon>
        <taxon>Metazoa</taxon>
        <taxon>Ecdysozoa</taxon>
        <taxon>Arthropoda</taxon>
        <taxon>Hexapoda</taxon>
        <taxon>Insecta</taxon>
        <taxon>Pterygota</taxon>
        <taxon>Neoptera</taxon>
        <taxon>Endopterygota</taxon>
        <taxon>Hymenoptera</taxon>
        <taxon>Apocrita</taxon>
        <taxon>Aculeata</taxon>
        <taxon>Formicoidea</taxon>
        <taxon>Formicidae</taxon>
        <taxon>Myrmicinae</taxon>
        <taxon>Temnothorax</taxon>
    </lineage>
</organism>
<dbReference type="GO" id="GO:0050909">
    <property type="term" value="P:sensory perception of taste"/>
    <property type="evidence" value="ECO:0007669"/>
    <property type="project" value="InterPro"/>
</dbReference>
<name>A0A6J1R6S8_9HYME</name>
<reference evidence="10" key="1">
    <citation type="submission" date="2025-08" db="UniProtKB">
        <authorList>
            <consortium name="RefSeq"/>
        </authorList>
    </citation>
    <scope>IDENTIFICATION</scope>
    <source>
        <tissue evidence="10">Whole body</tissue>
    </source>
</reference>
<dbReference type="InterPro" id="IPR013604">
    <property type="entry name" value="7TM_chemorcpt"/>
</dbReference>
<proteinExistence type="inferred from homology"/>
<evidence type="ECO:0000256" key="6">
    <source>
        <dbReference type="ARBA" id="ARBA00023170"/>
    </source>
</evidence>
<keyword evidence="9" id="KW-1185">Reference proteome</keyword>
<feature type="transmembrane region" description="Helical" evidence="8">
    <location>
        <begin position="387"/>
        <end position="408"/>
    </location>
</feature>
<dbReference type="GO" id="GO:0007635">
    <property type="term" value="P:chemosensory behavior"/>
    <property type="evidence" value="ECO:0007669"/>
    <property type="project" value="TreeGrafter"/>
</dbReference>
<dbReference type="GO" id="GO:0005886">
    <property type="term" value="C:plasma membrane"/>
    <property type="evidence" value="ECO:0007669"/>
    <property type="project" value="UniProtKB-SubCell"/>
</dbReference>
<dbReference type="RefSeq" id="XP_024890739.1">
    <property type="nucleotide sequence ID" value="XM_025034971.1"/>
</dbReference>
<comment type="similarity">
    <text evidence="8">Belongs to the insect chemoreceptor superfamily. Gustatory receptor (GR) family.</text>
</comment>
<dbReference type="GO" id="GO:0030424">
    <property type="term" value="C:axon"/>
    <property type="evidence" value="ECO:0007669"/>
    <property type="project" value="TreeGrafter"/>
</dbReference>
<comment type="function">
    <text evidence="8">Gustatory receptor which mediates acceptance or avoidance behavior, depending on its substrates.</text>
</comment>
<feature type="transmembrane region" description="Helical" evidence="8">
    <location>
        <begin position="266"/>
        <end position="288"/>
    </location>
</feature>
<keyword evidence="5 8" id="KW-0472">Membrane</keyword>
<evidence type="ECO:0000313" key="9">
    <source>
        <dbReference type="Proteomes" id="UP000504618"/>
    </source>
</evidence>
<dbReference type="AlphaFoldDB" id="A0A6J1R6S8"/>
<dbReference type="Pfam" id="PF08395">
    <property type="entry name" value="7tm_7"/>
    <property type="match status" value="1"/>
</dbReference>
<dbReference type="GO" id="GO:0008049">
    <property type="term" value="P:male courtship behavior"/>
    <property type="evidence" value="ECO:0007669"/>
    <property type="project" value="TreeGrafter"/>
</dbReference>
<accession>A0A6J1R6S8</accession>
<keyword evidence="7 8" id="KW-0807">Transducer</keyword>
<feature type="transmembrane region" description="Helical" evidence="8">
    <location>
        <begin position="61"/>
        <end position="79"/>
    </location>
</feature>
<dbReference type="GO" id="GO:0030425">
    <property type="term" value="C:dendrite"/>
    <property type="evidence" value="ECO:0007669"/>
    <property type="project" value="TreeGrafter"/>
</dbReference>
<dbReference type="GO" id="GO:0007165">
    <property type="term" value="P:signal transduction"/>
    <property type="evidence" value="ECO:0007669"/>
    <property type="project" value="UniProtKB-KW"/>
</dbReference>
<keyword evidence="2 8" id="KW-1003">Cell membrane</keyword>
<evidence type="ECO:0000256" key="7">
    <source>
        <dbReference type="ARBA" id="ARBA00023224"/>
    </source>
</evidence>
<comment type="subcellular location">
    <subcellularLocation>
        <location evidence="1 8">Cell membrane</location>
        <topology evidence="1 8">Multi-pass membrane protein</topology>
    </subcellularLocation>
</comment>
<evidence type="ECO:0000313" key="10">
    <source>
        <dbReference type="RefSeq" id="XP_024890739.1"/>
    </source>
</evidence>
<feature type="transmembrane region" description="Helical" evidence="8">
    <location>
        <begin position="99"/>
        <end position="118"/>
    </location>
</feature>
<dbReference type="GO" id="GO:0043025">
    <property type="term" value="C:neuronal cell body"/>
    <property type="evidence" value="ECO:0007669"/>
    <property type="project" value="TreeGrafter"/>
</dbReference>
<keyword evidence="3 8" id="KW-0812">Transmembrane</keyword>
<keyword evidence="4 8" id="KW-1133">Transmembrane helix</keyword>
<evidence type="ECO:0000256" key="5">
    <source>
        <dbReference type="ARBA" id="ARBA00023136"/>
    </source>
</evidence>
<feature type="transmembrane region" description="Helical" evidence="8">
    <location>
        <begin position="309"/>
        <end position="331"/>
    </location>
</feature>
<evidence type="ECO:0000256" key="4">
    <source>
        <dbReference type="ARBA" id="ARBA00022989"/>
    </source>
</evidence>
<evidence type="ECO:0000256" key="1">
    <source>
        <dbReference type="ARBA" id="ARBA00004651"/>
    </source>
</evidence>
<dbReference type="GeneID" id="112466718"/>
<evidence type="ECO:0000256" key="3">
    <source>
        <dbReference type="ARBA" id="ARBA00022692"/>
    </source>
</evidence>
<feature type="transmembrane region" description="Helical" evidence="8">
    <location>
        <begin position="153"/>
        <end position="175"/>
    </location>
</feature>
<keyword evidence="6 8" id="KW-0675">Receptor</keyword>